<dbReference type="Proteomes" id="UP000242519">
    <property type="component" value="Unassembled WGS sequence"/>
</dbReference>
<proteinExistence type="predicted"/>
<evidence type="ECO:0000313" key="2">
    <source>
        <dbReference type="Proteomes" id="UP000242519"/>
    </source>
</evidence>
<reference evidence="1 2" key="1">
    <citation type="submission" date="2017-04" db="EMBL/GenBank/DDBJ databases">
        <title>Draft genome sequence of Marssonina coronaria NL1: causal agent of apple blotch.</title>
        <authorList>
            <person name="Cheng Q."/>
        </authorList>
    </citation>
    <scope>NUCLEOTIDE SEQUENCE [LARGE SCALE GENOMIC DNA]</scope>
    <source>
        <strain evidence="1 2">NL1</strain>
    </source>
</reference>
<sequence>MASPLLVLDVTAPRHHLPGASAICQSSRPSTYIMPPSPRSRGRDRHRSSEIAADTSWLDLVVMLGVLGYQPGWIRARDGVDMERRRENLRHRHSRPVGVGLCPPSPPASLLSPLCILLWPWEHVAELWLLLVSHVTALCHNNPVPEDRGHDATALSQL</sequence>
<dbReference type="InParanoid" id="A0A218ZGX4"/>
<name>A0A218ZGX4_9HELO</name>
<dbReference type="EMBL" id="MZNU01000019">
    <property type="protein sequence ID" value="OWP07238.1"/>
    <property type="molecule type" value="Genomic_DNA"/>
</dbReference>
<keyword evidence="2" id="KW-1185">Reference proteome</keyword>
<accession>A0A218ZGX4</accession>
<organism evidence="1 2">
    <name type="scientific">Diplocarpon coronariae</name>
    <dbReference type="NCBI Taxonomy" id="2795749"/>
    <lineage>
        <taxon>Eukaryota</taxon>
        <taxon>Fungi</taxon>
        <taxon>Dikarya</taxon>
        <taxon>Ascomycota</taxon>
        <taxon>Pezizomycotina</taxon>
        <taxon>Leotiomycetes</taxon>
        <taxon>Helotiales</taxon>
        <taxon>Drepanopezizaceae</taxon>
        <taxon>Diplocarpon</taxon>
    </lineage>
</organism>
<dbReference type="AlphaFoldDB" id="A0A218ZGX4"/>
<protein>
    <submittedName>
        <fullName evidence="1">Sucrose synthase</fullName>
    </submittedName>
</protein>
<gene>
    <name evidence="1" type="ORF">B2J93_2011</name>
</gene>
<comment type="caution">
    <text evidence="1">The sequence shown here is derived from an EMBL/GenBank/DDBJ whole genome shotgun (WGS) entry which is preliminary data.</text>
</comment>
<evidence type="ECO:0000313" key="1">
    <source>
        <dbReference type="EMBL" id="OWP07238.1"/>
    </source>
</evidence>